<keyword evidence="1" id="KW-0812">Transmembrane</keyword>
<proteinExistence type="predicted"/>
<evidence type="ECO:0000313" key="2">
    <source>
        <dbReference type="EMBL" id="OIR09327.1"/>
    </source>
</evidence>
<dbReference type="GO" id="GO:0015035">
    <property type="term" value="F:protein-disulfide reductase activity"/>
    <property type="evidence" value="ECO:0007669"/>
    <property type="project" value="InterPro"/>
</dbReference>
<organism evidence="2">
    <name type="scientific">mine drainage metagenome</name>
    <dbReference type="NCBI Taxonomy" id="410659"/>
    <lineage>
        <taxon>unclassified sequences</taxon>
        <taxon>metagenomes</taxon>
        <taxon>ecological metagenomes</taxon>
    </lineage>
</organism>
<dbReference type="AlphaFoldDB" id="A0A1J5SLK6"/>
<reference evidence="2" key="1">
    <citation type="submission" date="2016-10" db="EMBL/GenBank/DDBJ databases">
        <title>Sequence of Gallionella enrichment culture.</title>
        <authorList>
            <person name="Poehlein A."/>
            <person name="Muehling M."/>
            <person name="Daniel R."/>
        </authorList>
    </citation>
    <scope>NUCLEOTIDE SEQUENCE</scope>
</reference>
<dbReference type="EMBL" id="MLJW01000027">
    <property type="protein sequence ID" value="OIR09327.1"/>
    <property type="molecule type" value="Genomic_DNA"/>
</dbReference>
<evidence type="ECO:0008006" key="3">
    <source>
        <dbReference type="Google" id="ProtNLM"/>
    </source>
</evidence>
<protein>
    <recommendedName>
        <fullName evidence="3">Thiol-disulfide oxidoreductase DCC</fullName>
    </recommendedName>
</protein>
<evidence type="ECO:0000256" key="1">
    <source>
        <dbReference type="SAM" id="Phobius"/>
    </source>
</evidence>
<dbReference type="Pfam" id="PF04134">
    <property type="entry name" value="DCC1-like"/>
    <property type="match status" value="1"/>
</dbReference>
<keyword evidence="1" id="KW-1133">Transmembrane helix</keyword>
<name>A0A1J5SLK6_9ZZZZ</name>
<dbReference type="PANTHER" id="PTHR33639">
    <property type="entry name" value="THIOL-DISULFIDE OXIDOREDUCTASE DCC"/>
    <property type="match status" value="1"/>
</dbReference>
<dbReference type="InterPro" id="IPR052927">
    <property type="entry name" value="DCC_oxidoreductase"/>
</dbReference>
<gene>
    <name evidence="2" type="ORF">GALL_85600</name>
</gene>
<dbReference type="PANTHER" id="PTHR33639:SF2">
    <property type="entry name" value="DUF393 DOMAIN-CONTAINING PROTEIN"/>
    <property type="match status" value="1"/>
</dbReference>
<accession>A0A1J5SLK6</accession>
<keyword evidence="1" id="KW-0472">Membrane</keyword>
<feature type="transmembrane region" description="Helical" evidence="1">
    <location>
        <begin position="102"/>
        <end position="119"/>
    </location>
</feature>
<dbReference type="InterPro" id="IPR007263">
    <property type="entry name" value="DCC1-like"/>
</dbReference>
<comment type="caution">
    <text evidence="2">The sequence shown here is derived from an EMBL/GenBank/DDBJ whole genome shotgun (WGS) entry which is preliminary data.</text>
</comment>
<sequence>MATVEPDEYRAGQSAKLPAGAVFYDAECPFCRACVEFLGRRDRAGRLKFLPLDSDQGRCASEAAGVDPEGPGSLVFVDAIGCLKESAAVLGTLAWLGGGWRLLAWLGMLVPPWIADAVYRQIAARRRRRRDAATR</sequence>